<keyword evidence="2" id="KW-0812">Transmembrane</keyword>
<keyword evidence="4" id="KW-0378">Hydrolase</keyword>
<dbReference type="Pfam" id="PF02638">
    <property type="entry name" value="GHL10"/>
    <property type="match status" value="1"/>
</dbReference>
<feature type="transmembrane region" description="Helical" evidence="2">
    <location>
        <begin position="12"/>
        <end position="33"/>
    </location>
</feature>
<name>A0A6M0RRN9_9CYAN</name>
<dbReference type="GO" id="GO:0016787">
    <property type="term" value="F:hydrolase activity"/>
    <property type="evidence" value="ECO:0007669"/>
    <property type="project" value="UniProtKB-KW"/>
</dbReference>
<dbReference type="InterPro" id="IPR052177">
    <property type="entry name" value="Divisome_Glycosyl_Hydrolase"/>
</dbReference>
<reference evidence="4 5" key="1">
    <citation type="journal article" date="2020" name="Microb. Ecol.">
        <title>Ecogenomics of the Marine Benthic Filamentous Cyanobacterium Adonisia.</title>
        <authorList>
            <person name="Walter J.M."/>
            <person name="Coutinho F.H."/>
            <person name="Leomil L."/>
            <person name="Hargreaves P.I."/>
            <person name="Campeao M.E."/>
            <person name="Vieira V.V."/>
            <person name="Silva B.S."/>
            <person name="Fistarol G.O."/>
            <person name="Salomon P.S."/>
            <person name="Sawabe T."/>
            <person name="Mino S."/>
            <person name="Hosokawa M."/>
            <person name="Miyashita H."/>
            <person name="Maruyama F."/>
            <person name="van Verk M.C."/>
            <person name="Dutilh B.E."/>
            <person name="Thompson C.C."/>
            <person name="Thompson F.L."/>
        </authorList>
    </citation>
    <scope>NUCLEOTIDE SEQUENCE [LARGE SCALE GENOMIC DNA]</scope>
    <source>
        <strain evidence="4 5">CCMR0081</strain>
    </source>
</reference>
<dbReference type="PANTHER" id="PTHR43405">
    <property type="entry name" value="GLYCOSYL HYDROLASE DIGH"/>
    <property type="match status" value="1"/>
</dbReference>
<evidence type="ECO:0000256" key="1">
    <source>
        <dbReference type="ARBA" id="ARBA00022729"/>
    </source>
</evidence>
<organism evidence="4 5">
    <name type="scientific">Adonisia turfae CCMR0081</name>
    <dbReference type="NCBI Taxonomy" id="2292702"/>
    <lineage>
        <taxon>Bacteria</taxon>
        <taxon>Bacillati</taxon>
        <taxon>Cyanobacteriota</taxon>
        <taxon>Adonisia</taxon>
        <taxon>Adonisia turfae</taxon>
    </lineage>
</organism>
<feature type="domain" description="Glycosyl hydrolase-like 10" evidence="3">
    <location>
        <begin position="230"/>
        <end position="550"/>
    </location>
</feature>
<gene>
    <name evidence="4" type="ORF">DXZ20_22535</name>
</gene>
<evidence type="ECO:0000256" key="2">
    <source>
        <dbReference type="SAM" id="Phobius"/>
    </source>
</evidence>
<evidence type="ECO:0000313" key="5">
    <source>
        <dbReference type="Proteomes" id="UP000481033"/>
    </source>
</evidence>
<proteinExistence type="predicted"/>
<evidence type="ECO:0000313" key="4">
    <source>
        <dbReference type="EMBL" id="NEZ58371.1"/>
    </source>
</evidence>
<dbReference type="Proteomes" id="UP000481033">
    <property type="component" value="Unassembled WGS sequence"/>
</dbReference>
<keyword evidence="2" id="KW-0472">Membrane</keyword>
<dbReference type="InterPro" id="IPR017853">
    <property type="entry name" value="GH"/>
</dbReference>
<evidence type="ECO:0000259" key="3">
    <source>
        <dbReference type="Pfam" id="PF02638"/>
    </source>
</evidence>
<keyword evidence="5" id="KW-1185">Reference proteome</keyword>
<dbReference type="PANTHER" id="PTHR43405:SF1">
    <property type="entry name" value="GLYCOSYL HYDROLASE DIGH"/>
    <property type="match status" value="1"/>
</dbReference>
<protein>
    <submittedName>
        <fullName evidence="4">Glycoside hydrolase family 10 protein</fullName>
    </submittedName>
</protein>
<keyword evidence="2" id="KW-1133">Transmembrane helix</keyword>
<dbReference type="InterPro" id="IPR003790">
    <property type="entry name" value="GHL10"/>
</dbReference>
<comment type="caution">
    <text evidence="4">The sequence shown here is derived from an EMBL/GenBank/DDBJ whole genome shotgun (WGS) entry which is preliminary data.</text>
</comment>
<dbReference type="SUPFAM" id="SSF51445">
    <property type="entry name" value="(Trans)glycosidases"/>
    <property type="match status" value="1"/>
</dbReference>
<dbReference type="AlphaFoldDB" id="A0A6M0RRN9"/>
<keyword evidence="1" id="KW-0732">Signal</keyword>
<sequence>MSFWGSFLRAKFLCYGILSFFICAWLGCFGLGVRAADWRQQPCVATLGQRQILDTSAIRQSFQSISQQTFASAVLVTFPGKFAAANESLGLTFEGDTEVEQLLDAALGDEANGQRALLRSQALSILTTGAALPYEAQATQLLDATFRDSALIAYENREGVAAALGQGVIPTESYGRASREQVRFYPNRSATYGMAANLLCAASPDQTVAALVPDRVQPGTMADAPLPAREIRGVWMTNVDSQVLFSRDALETSLQRLADLNFNTVYPTVWNWGYTLYPSDVAKRTFGYQQGLYPDVDDTGERNEALEAAQGDRDMLLELISLARPLGLRVIPWFEFGFMAPADSALARSHPDWLTQKADGSTVKAEGTHNRVWLNPFHPEVQQFMLDMVSELAATYPIDGFQVDDHFGLPAVYGYDPYTVNLYRQEHNGKAPPADIHDPEWTRWRANKITDFMGRTFEVVKAQQPQAIVSVSPNPQEFAYKHFLQDWDTWVNRGYIEELIVQLYRSDLGRFVWEMNRDPAQDARRHIPTAVGVLSGLRGRPVPMARIQEQVTAVRDRAYAGVSFFFYESLWWSNTETLEQRQNSLLQIFPEKVIAPQI</sequence>
<accession>A0A6M0RRN9</accession>
<dbReference type="Gene3D" id="3.20.20.80">
    <property type="entry name" value="Glycosidases"/>
    <property type="match status" value="1"/>
</dbReference>
<dbReference type="EMBL" id="QXHD01000004">
    <property type="protein sequence ID" value="NEZ58371.1"/>
    <property type="molecule type" value="Genomic_DNA"/>
</dbReference>